<dbReference type="InterPro" id="IPR049940">
    <property type="entry name" value="GluQ/Sye"/>
</dbReference>
<dbReference type="PANTHER" id="PTHR43311:SF1">
    <property type="entry name" value="GLUTAMYL-Q TRNA(ASP) SYNTHETASE"/>
    <property type="match status" value="1"/>
</dbReference>
<keyword evidence="7" id="KW-0648">Protein biosynthesis</keyword>
<evidence type="ECO:0000313" key="10">
    <source>
        <dbReference type="Proteomes" id="UP001500298"/>
    </source>
</evidence>
<keyword evidence="6 7" id="KW-0030">Aminoacyl-tRNA synthetase</keyword>
<evidence type="ECO:0000256" key="4">
    <source>
        <dbReference type="ARBA" id="ARBA00022833"/>
    </source>
</evidence>
<organism evidence="9 10">
    <name type="scientific">Algivirga pacifica</name>
    <dbReference type="NCBI Taxonomy" id="1162670"/>
    <lineage>
        <taxon>Bacteria</taxon>
        <taxon>Pseudomonadati</taxon>
        <taxon>Bacteroidota</taxon>
        <taxon>Cytophagia</taxon>
        <taxon>Cytophagales</taxon>
        <taxon>Flammeovirgaceae</taxon>
        <taxon>Algivirga</taxon>
    </lineage>
</organism>
<dbReference type="Pfam" id="PF00749">
    <property type="entry name" value="tRNA-synt_1c"/>
    <property type="match status" value="1"/>
</dbReference>
<evidence type="ECO:0000256" key="1">
    <source>
        <dbReference type="ARBA" id="ARBA00022598"/>
    </source>
</evidence>
<evidence type="ECO:0000259" key="8">
    <source>
        <dbReference type="Pfam" id="PF00749"/>
    </source>
</evidence>
<accession>A0ABP9D1S6</accession>
<keyword evidence="2" id="KW-0479">Metal-binding</keyword>
<dbReference type="InterPro" id="IPR001412">
    <property type="entry name" value="aa-tRNA-synth_I_CS"/>
</dbReference>
<dbReference type="PANTHER" id="PTHR43311">
    <property type="entry name" value="GLUTAMATE--TRNA LIGASE"/>
    <property type="match status" value="1"/>
</dbReference>
<dbReference type="Proteomes" id="UP001500298">
    <property type="component" value="Unassembled WGS sequence"/>
</dbReference>
<dbReference type="RefSeq" id="WP_345368675.1">
    <property type="nucleotide sequence ID" value="NZ_BAABJX010000006.1"/>
</dbReference>
<keyword evidence="1 7" id="KW-0436">Ligase</keyword>
<evidence type="ECO:0000256" key="7">
    <source>
        <dbReference type="RuleBase" id="RU363037"/>
    </source>
</evidence>
<keyword evidence="4" id="KW-0862">Zinc</keyword>
<evidence type="ECO:0000256" key="6">
    <source>
        <dbReference type="ARBA" id="ARBA00023146"/>
    </source>
</evidence>
<keyword evidence="10" id="KW-1185">Reference proteome</keyword>
<name>A0ABP9D1S6_9BACT</name>
<comment type="similarity">
    <text evidence="7">Belongs to the class-I aminoacyl-tRNA synthetase family.</text>
</comment>
<reference evidence="10" key="1">
    <citation type="journal article" date="2019" name="Int. J. Syst. Evol. Microbiol.">
        <title>The Global Catalogue of Microorganisms (GCM) 10K type strain sequencing project: providing services to taxonomists for standard genome sequencing and annotation.</title>
        <authorList>
            <consortium name="The Broad Institute Genomics Platform"/>
            <consortium name="The Broad Institute Genome Sequencing Center for Infectious Disease"/>
            <person name="Wu L."/>
            <person name="Ma J."/>
        </authorList>
    </citation>
    <scope>NUCLEOTIDE SEQUENCE [LARGE SCALE GENOMIC DNA]</scope>
    <source>
        <strain evidence="10">JCM 18326</strain>
    </source>
</reference>
<keyword evidence="3 7" id="KW-0547">Nucleotide-binding</keyword>
<proteinExistence type="inferred from homology"/>
<evidence type="ECO:0000256" key="3">
    <source>
        <dbReference type="ARBA" id="ARBA00022741"/>
    </source>
</evidence>
<evidence type="ECO:0000256" key="5">
    <source>
        <dbReference type="ARBA" id="ARBA00022840"/>
    </source>
</evidence>
<comment type="caution">
    <text evidence="9">The sequence shown here is derived from an EMBL/GenBank/DDBJ whole genome shotgun (WGS) entry which is preliminary data.</text>
</comment>
<dbReference type="EMBL" id="BAABJX010000006">
    <property type="protein sequence ID" value="GAA4822257.1"/>
    <property type="molecule type" value="Genomic_DNA"/>
</dbReference>
<evidence type="ECO:0000313" key="9">
    <source>
        <dbReference type="EMBL" id="GAA4822257.1"/>
    </source>
</evidence>
<dbReference type="InterPro" id="IPR014729">
    <property type="entry name" value="Rossmann-like_a/b/a_fold"/>
</dbReference>
<sequence>MLPFNFPPQPIKTRIAPTPSGYLHIGNAYSFLLTWIITQIQGGELFLRIDDIDSPRIKDAYLDDIFHTLDWLNITYDKGPENVKDFKKNHSQQLRIEEYQYYLNKLKEKQKLFTCNCSRSEIKKHSTDGQYPMHCRTSERAWEAPQTAWRIITPNQDILIHDLLKGPISLNLFQTMRDFVVRRKEGIIAYQIVSLIEDIKANINLIVRGEDLLSCSAAQLLLAKELGLSSFQNASFIHHSLIMDKNGQHKLSKSKGAASIKELRQYHSPSKVYQLVAQHMKWESHGIETLEDLLNSAQERLLQ</sequence>
<dbReference type="SUPFAM" id="SSF52374">
    <property type="entry name" value="Nucleotidylyl transferase"/>
    <property type="match status" value="1"/>
</dbReference>
<evidence type="ECO:0000256" key="2">
    <source>
        <dbReference type="ARBA" id="ARBA00022723"/>
    </source>
</evidence>
<protein>
    <recommendedName>
        <fullName evidence="8">Glutamyl/glutaminyl-tRNA synthetase class Ib catalytic domain-containing protein</fullName>
    </recommendedName>
</protein>
<feature type="domain" description="Glutamyl/glutaminyl-tRNA synthetase class Ib catalytic" evidence="8">
    <location>
        <begin position="11"/>
        <end position="274"/>
    </location>
</feature>
<keyword evidence="5 7" id="KW-0067">ATP-binding</keyword>
<gene>
    <name evidence="9" type="ORF">GCM10023331_03260</name>
</gene>
<dbReference type="PROSITE" id="PS00178">
    <property type="entry name" value="AA_TRNA_LIGASE_I"/>
    <property type="match status" value="1"/>
</dbReference>
<dbReference type="InterPro" id="IPR020058">
    <property type="entry name" value="Glu/Gln-tRNA-synth_Ib_cat-dom"/>
</dbReference>
<dbReference type="Gene3D" id="3.40.50.620">
    <property type="entry name" value="HUPs"/>
    <property type="match status" value="1"/>
</dbReference>
<dbReference type="InterPro" id="IPR000924">
    <property type="entry name" value="Glu/Gln-tRNA-synth"/>
</dbReference>
<dbReference type="PRINTS" id="PR00987">
    <property type="entry name" value="TRNASYNTHGLU"/>
</dbReference>